<feature type="binding site" evidence="6">
    <location>
        <position position="417"/>
    </location>
    <ligand>
        <name>Ni(2+)</name>
        <dbReference type="ChEBI" id="CHEBI:49786"/>
    </ligand>
</feature>
<gene>
    <name evidence="7" type="ORF">A3C96_04250</name>
</gene>
<feature type="binding site" evidence="6">
    <location>
        <position position="372"/>
    </location>
    <ligand>
        <name>Mg(2+)</name>
        <dbReference type="ChEBI" id="CHEBI:18420"/>
    </ligand>
</feature>
<comment type="cofactor">
    <cofactor evidence="1 6">
        <name>Ni(2+)</name>
        <dbReference type="ChEBI" id="CHEBI:49786"/>
    </cofactor>
</comment>
<protein>
    <recommendedName>
        <fullName evidence="9">Hydrogenase/sulfur reductase subunit alpha</fullName>
    </recommendedName>
</protein>
<dbReference type="GO" id="GO:0008901">
    <property type="term" value="F:ferredoxin hydrogenase activity"/>
    <property type="evidence" value="ECO:0007669"/>
    <property type="project" value="InterPro"/>
</dbReference>
<proteinExistence type="inferred from homology"/>
<dbReference type="EMBL" id="MGEA01000011">
    <property type="protein sequence ID" value="OGL74635.1"/>
    <property type="molecule type" value="Genomic_DNA"/>
</dbReference>
<keyword evidence="6" id="KW-0460">Magnesium</keyword>
<sequence>MHQADISLEHVAKVEGTADVSVQIRDGKVTNVKYAIAEVKRFYTKAVEGKPVVALPSLLARICGTCSNAHIMASIEACEHAQGITPTEQTMALRHLTMCGLNIRDHGLHLYLFALPDIVGKDNFLQLDENDPAQHQMLHDAFDIKAAGNFLSELVAGRSVHGVLPTVGGFLKIPEKKGIDEAVKKLLAVRDAAIRTVKIFAEAPFHFDRKTSFMALVPTNGQFGFLDGEIITSQGERIPESGYKDHVEHFILPYSQASGYKHHGEPYMVGALARVNLNKHLLHPKTKESLAEWLKLFPSTDIYHNNLAQAVEIVQCIDQAVDILTTREFKPEAPVKFTPRAGVGIGVIEAPRGTLYHLVETDAKGICTRGEVMVPTNQNQVNMEADIGGIVQAMLPDTDEAKILHEIEKLVRAYDPCMSCASHFLKLKLEKA</sequence>
<feature type="binding site" evidence="6">
    <location>
        <position position="420"/>
    </location>
    <ligand>
        <name>Fe cation</name>
        <dbReference type="ChEBI" id="CHEBI:24875"/>
    </ligand>
</feature>
<dbReference type="AlphaFoldDB" id="A0A1F7U8P1"/>
<evidence type="ECO:0000313" key="7">
    <source>
        <dbReference type="EMBL" id="OGL74635.1"/>
    </source>
</evidence>
<feature type="binding site" evidence="6">
    <location>
        <position position="423"/>
    </location>
    <ligand>
        <name>Mg(2+)</name>
        <dbReference type="ChEBI" id="CHEBI:18420"/>
    </ligand>
</feature>
<comment type="similarity">
    <text evidence="2">Belongs to the [NiFe]/[NiFeSe] hydrogenase large subunit family.</text>
</comment>
<feature type="binding site" evidence="6">
    <location>
        <position position="66"/>
    </location>
    <ligand>
        <name>Fe cation</name>
        <dbReference type="ChEBI" id="CHEBI:24875"/>
    </ligand>
</feature>
<evidence type="ECO:0000313" key="8">
    <source>
        <dbReference type="Proteomes" id="UP000177088"/>
    </source>
</evidence>
<dbReference type="SUPFAM" id="SSF56762">
    <property type="entry name" value="HydB/Nqo4-like"/>
    <property type="match status" value="1"/>
</dbReference>
<name>A0A1F7U8P1_9BACT</name>
<dbReference type="Gene3D" id="1.10.645.10">
    <property type="entry name" value="Cytochrome-c3 Hydrogenase, chain B"/>
    <property type="match status" value="1"/>
</dbReference>
<dbReference type="PROSITE" id="PS00508">
    <property type="entry name" value="NI_HGENASE_L_2"/>
    <property type="match status" value="1"/>
</dbReference>
<evidence type="ECO:0000256" key="1">
    <source>
        <dbReference type="ARBA" id="ARBA00001967"/>
    </source>
</evidence>
<dbReference type="InterPro" id="IPR001501">
    <property type="entry name" value="Ni-dep_hyd_lsu"/>
</dbReference>
<dbReference type="InterPro" id="IPR029014">
    <property type="entry name" value="NiFe-Hase_large"/>
</dbReference>
<dbReference type="GO" id="GO:0016151">
    <property type="term" value="F:nickel cation binding"/>
    <property type="evidence" value="ECO:0007669"/>
    <property type="project" value="InterPro"/>
</dbReference>
<accession>A0A1F7U8P1</accession>
<organism evidence="7 8">
    <name type="scientific">Candidatus Uhrbacteria bacterium RIFCSPHIGHO2_02_FULL_60_10</name>
    <dbReference type="NCBI Taxonomy" id="1802392"/>
    <lineage>
        <taxon>Bacteria</taxon>
        <taxon>Candidatus Uhriibacteriota</taxon>
    </lineage>
</organism>
<dbReference type="InterPro" id="IPR018194">
    <property type="entry name" value="Ni-dep_hyd_lsu_Ni_BS"/>
</dbReference>
<keyword evidence="6" id="KW-0408">Iron</keyword>
<evidence type="ECO:0000256" key="4">
    <source>
        <dbReference type="ARBA" id="ARBA00022723"/>
    </source>
</evidence>
<keyword evidence="3 6" id="KW-0533">Nickel</keyword>
<evidence type="ECO:0000256" key="5">
    <source>
        <dbReference type="ARBA" id="ARBA00023002"/>
    </source>
</evidence>
<comment type="caution">
    <text evidence="7">The sequence shown here is derived from an EMBL/GenBank/DDBJ whole genome shotgun (WGS) entry which is preliminary data.</text>
</comment>
<evidence type="ECO:0008006" key="9">
    <source>
        <dbReference type="Google" id="ProtNLM"/>
    </source>
</evidence>
<dbReference type="PANTHER" id="PTHR43600:SF2">
    <property type="entry name" value="F420-NON-REDUCING HYDROGENASE VHU SUBUNIT A"/>
    <property type="match status" value="1"/>
</dbReference>
<keyword evidence="5" id="KW-0560">Oxidoreductase</keyword>
<dbReference type="PANTHER" id="PTHR43600">
    <property type="entry name" value="COENZYME F420 HYDROGENASE, SUBUNIT ALPHA"/>
    <property type="match status" value="1"/>
</dbReference>
<keyword evidence="4 6" id="KW-0479">Metal-binding</keyword>
<dbReference type="Pfam" id="PF00374">
    <property type="entry name" value="NiFeSe_Hases"/>
    <property type="match status" value="2"/>
</dbReference>
<feature type="binding site" evidence="6">
    <location>
        <position position="63"/>
    </location>
    <ligand>
        <name>Ni(2+)</name>
        <dbReference type="ChEBI" id="CHEBI:49786"/>
    </ligand>
</feature>
<dbReference type="Proteomes" id="UP000177088">
    <property type="component" value="Unassembled WGS sequence"/>
</dbReference>
<comment type="cofactor">
    <cofactor evidence="6">
        <name>Fe cation</name>
        <dbReference type="ChEBI" id="CHEBI:24875"/>
    </cofactor>
</comment>
<evidence type="ECO:0000256" key="6">
    <source>
        <dbReference type="PIRSR" id="PIRSR601501-1"/>
    </source>
</evidence>
<feature type="binding site" evidence="6">
    <location>
        <position position="66"/>
    </location>
    <ligand>
        <name>Ni(2+)</name>
        <dbReference type="ChEBI" id="CHEBI:49786"/>
    </ligand>
</feature>
<reference evidence="7 8" key="1">
    <citation type="journal article" date="2016" name="Nat. Commun.">
        <title>Thousands of microbial genomes shed light on interconnected biogeochemical processes in an aquifer system.</title>
        <authorList>
            <person name="Anantharaman K."/>
            <person name="Brown C.T."/>
            <person name="Hug L.A."/>
            <person name="Sharon I."/>
            <person name="Castelle C.J."/>
            <person name="Probst A.J."/>
            <person name="Thomas B.C."/>
            <person name="Singh A."/>
            <person name="Wilkins M.J."/>
            <person name="Karaoz U."/>
            <person name="Brodie E.L."/>
            <person name="Williams K.H."/>
            <person name="Hubbard S.S."/>
            <person name="Banfield J.F."/>
        </authorList>
    </citation>
    <scope>NUCLEOTIDE SEQUENCE [LARGE SCALE GENOMIC DNA]</scope>
</reference>
<evidence type="ECO:0000256" key="3">
    <source>
        <dbReference type="ARBA" id="ARBA00022596"/>
    </source>
</evidence>
<evidence type="ECO:0000256" key="2">
    <source>
        <dbReference type="ARBA" id="ARBA00009292"/>
    </source>
</evidence>